<dbReference type="Proteomes" id="UP001642406">
    <property type="component" value="Unassembled WGS sequence"/>
</dbReference>
<evidence type="ECO:0000256" key="7">
    <source>
        <dbReference type="SAM" id="Phobius"/>
    </source>
</evidence>
<protein>
    <recommendedName>
        <fullName evidence="8">Major facilitator superfamily (MFS) profile domain-containing protein</fullName>
    </recommendedName>
</protein>
<comment type="caution">
    <text evidence="9">The sequence shown here is derived from an EMBL/GenBank/DDBJ whole genome shotgun (WGS) entry which is preliminary data.</text>
</comment>
<evidence type="ECO:0000256" key="4">
    <source>
        <dbReference type="ARBA" id="ARBA00022692"/>
    </source>
</evidence>
<dbReference type="Pfam" id="PF00083">
    <property type="entry name" value="Sugar_tr"/>
    <property type="match status" value="1"/>
</dbReference>
<dbReference type="PANTHER" id="PTHR48022:SF11">
    <property type="entry name" value="MONOSACCHARIDE TRANSPORTER (HXT8), PUTATIVE (AFU_ORTHOLOGUE AFUA_2G08120)-RELATED"/>
    <property type="match status" value="1"/>
</dbReference>
<feature type="transmembrane region" description="Helical" evidence="7">
    <location>
        <begin position="370"/>
        <end position="398"/>
    </location>
</feature>
<feature type="domain" description="Major facilitator superfamily (MFS) profile" evidence="8">
    <location>
        <begin position="13"/>
        <end position="463"/>
    </location>
</feature>
<feature type="transmembrane region" description="Helical" evidence="7">
    <location>
        <begin position="62"/>
        <end position="84"/>
    </location>
</feature>
<keyword evidence="10" id="KW-1185">Reference proteome</keyword>
<dbReference type="InterPro" id="IPR020846">
    <property type="entry name" value="MFS_dom"/>
</dbReference>
<feature type="transmembrane region" description="Helical" evidence="7">
    <location>
        <begin position="156"/>
        <end position="175"/>
    </location>
</feature>
<keyword evidence="4 7" id="KW-0812">Transmembrane</keyword>
<accession>A0ABP0BQ22</accession>
<dbReference type="PRINTS" id="PR00171">
    <property type="entry name" value="SUGRTRNSPORT"/>
</dbReference>
<evidence type="ECO:0000313" key="10">
    <source>
        <dbReference type="Proteomes" id="UP001642406"/>
    </source>
</evidence>
<evidence type="ECO:0000259" key="8">
    <source>
        <dbReference type="PROSITE" id="PS50850"/>
    </source>
</evidence>
<keyword evidence="6 7" id="KW-0472">Membrane</keyword>
<name>A0ABP0BQ22_9PEZI</name>
<dbReference type="PROSITE" id="PS50850">
    <property type="entry name" value="MFS"/>
    <property type="match status" value="1"/>
</dbReference>
<dbReference type="InterPro" id="IPR003663">
    <property type="entry name" value="Sugar/inositol_transpt"/>
</dbReference>
<evidence type="ECO:0000256" key="3">
    <source>
        <dbReference type="ARBA" id="ARBA00022448"/>
    </source>
</evidence>
<feature type="transmembrane region" description="Helical" evidence="7">
    <location>
        <begin position="126"/>
        <end position="144"/>
    </location>
</feature>
<evidence type="ECO:0000256" key="2">
    <source>
        <dbReference type="ARBA" id="ARBA00010992"/>
    </source>
</evidence>
<evidence type="ECO:0000256" key="6">
    <source>
        <dbReference type="ARBA" id="ARBA00023136"/>
    </source>
</evidence>
<feature type="transmembrane region" description="Helical" evidence="7">
    <location>
        <begin position="438"/>
        <end position="459"/>
    </location>
</feature>
<comment type="similarity">
    <text evidence="2">Belongs to the major facilitator superfamily. Sugar transporter (TC 2.A.1.1) family.</text>
</comment>
<reference evidence="9 10" key="1">
    <citation type="submission" date="2024-01" db="EMBL/GenBank/DDBJ databases">
        <authorList>
            <person name="Allen C."/>
            <person name="Tagirdzhanova G."/>
        </authorList>
    </citation>
    <scope>NUCLEOTIDE SEQUENCE [LARGE SCALE GENOMIC DNA]</scope>
</reference>
<feature type="transmembrane region" description="Helical" evidence="7">
    <location>
        <begin position="276"/>
        <end position="306"/>
    </location>
</feature>
<dbReference type="InterPro" id="IPR005828">
    <property type="entry name" value="MFS_sugar_transport-like"/>
</dbReference>
<evidence type="ECO:0000256" key="5">
    <source>
        <dbReference type="ARBA" id="ARBA00022989"/>
    </source>
</evidence>
<organism evidence="9 10">
    <name type="scientific">Sporothrix bragantina</name>
    <dbReference type="NCBI Taxonomy" id="671064"/>
    <lineage>
        <taxon>Eukaryota</taxon>
        <taxon>Fungi</taxon>
        <taxon>Dikarya</taxon>
        <taxon>Ascomycota</taxon>
        <taxon>Pezizomycotina</taxon>
        <taxon>Sordariomycetes</taxon>
        <taxon>Sordariomycetidae</taxon>
        <taxon>Ophiostomatales</taxon>
        <taxon>Ophiostomataceae</taxon>
        <taxon>Sporothrix</taxon>
    </lineage>
</organism>
<evidence type="ECO:0000313" key="9">
    <source>
        <dbReference type="EMBL" id="CAK7221754.1"/>
    </source>
</evidence>
<dbReference type="EMBL" id="CAWUHC010000036">
    <property type="protein sequence ID" value="CAK7221754.1"/>
    <property type="molecule type" value="Genomic_DNA"/>
</dbReference>
<feature type="transmembrane region" description="Helical" evidence="7">
    <location>
        <begin position="96"/>
        <end position="120"/>
    </location>
</feature>
<dbReference type="InterPro" id="IPR050360">
    <property type="entry name" value="MFS_Sugar_Transporters"/>
</dbReference>
<dbReference type="InterPro" id="IPR036259">
    <property type="entry name" value="MFS_trans_sf"/>
</dbReference>
<proteinExistence type="inferred from homology"/>
<feature type="transmembrane region" description="Helical" evidence="7">
    <location>
        <begin position="344"/>
        <end position="364"/>
    </location>
</feature>
<gene>
    <name evidence="9" type="ORF">SBRCBS47491_004636</name>
</gene>
<keyword evidence="5 7" id="KW-1133">Transmembrane helix</keyword>
<feature type="transmembrane region" description="Helical" evidence="7">
    <location>
        <begin position="312"/>
        <end position="332"/>
    </location>
</feature>
<comment type="subcellular location">
    <subcellularLocation>
        <location evidence="1">Membrane</location>
        <topology evidence="1">Multi-pass membrane protein</topology>
    </subcellularLocation>
</comment>
<dbReference type="PANTHER" id="PTHR48022">
    <property type="entry name" value="PLASTIDIC GLUCOSE TRANSPORTER 4"/>
    <property type="match status" value="1"/>
</dbReference>
<evidence type="ECO:0000256" key="1">
    <source>
        <dbReference type="ARBA" id="ARBA00004141"/>
    </source>
</evidence>
<keyword evidence="3" id="KW-0813">Transport</keyword>
<sequence>MSSTRFSWANLAIALSLCLGSITYGYDFSIISTTIGQANWYAYFGLTSDATRASLYKYSNQIIGTVFGIFSAGAIFGALFVGWLCDRYGRRPALMVAAIINIIGGALQCGSVHIGMFIAARFITGFSGSMFVTLVPIYIAEVAPPATRGLLVGQHGAFFLIGYTLAAWVGVGSFFSPNAAFNWRFPLSLQVVWPLLQLCFVKWLPESPRWLVSHGRKEEAWDILARLHHDPKDPAQGFAQREFAQITQQIALDQSTYGDVGYLDLFTRPHFRKRTLIGALVMWASQANGAIVIYSNIVTLVAGLGFNATQSLLLSAGWITLACVGNFTNAYFLDRLGRVRSMMIGMSGCVAFTIVEAAVVANYGGSSNKAALAAGVAMLFGFIVFYGGFVDTTIYVYGSEIFPTHIRAKGMGWCLSIFFLSTLPFLESSATGFATIGWKYYLLFIILPSINVVLIKLFCPETKGLSLEEINGVFNDKVAMQLTHIDGEDTMTTSIPGLDGSSGTDVREKNDANIQVV</sequence>
<dbReference type="Gene3D" id="1.20.1250.20">
    <property type="entry name" value="MFS general substrate transporter like domains"/>
    <property type="match status" value="1"/>
</dbReference>
<dbReference type="SUPFAM" id="SSF103473">
    <property type="entry name" value="MFS general substrate transporter"/>
    <property type="match status" value="1"/>
</dbReference>